<evidence type="ECO:0000259" key="7">
    <source>
        <dbReference type="Pfam" id="PF01368"/>
    </source>
</evidence>
<gene>
    <name evidence="10" type="primary">recJ</name>
    <name evidence="10" type="ORF">E4O86_08510</name>
</gene>
<evidence type="ECO:0000256" key="5">
    <source>
        <dbReference type="ARBA" id="ARBA00022839"/>
    </source>
</evidence>
<dbReference type="Pfam" id="PF02272">
    <property type="entry name" value="DHHA1"/>
    <property type="match status" value="1"/>
</dbReference>
<sequence>MWGFGEDGRDAARPFLGVTRSAAGRAWRSRLDGRAEGLASAMVQRHGLSEIVARVLAGRGVECDRASDFLEPSLRRDLPDPSSLADMDAAACRLADAVHRAEPVAIFGDYDVDGATSSALLASLLEGLGCPVRIYVPDRIFEGYGPNPAAIETLVSEGAGLIVCVDCGSTSTESLAVARRLGADVVVIDHHQVGVELPPAVAIVNPNRQDDVSGQGHLAAVGVTFLAAVATVRELRRRGFFAARREPDLLTFLDLVALGTVCDIVPLVGVNRALVSKGLITLRHNLRPGIRALAEAARLKRPSETGHLGFLLGPRINAGGRIGDAGLGARLLTCLDPGEAAAIAATLDRLNAERQAIEAEAVAEAVAEAEAEIGAGPGPAVLLASSESWHPGVVGLVAARLKERFERPAVAVTFEGGSDLGTASGRSITGVDLGAAVRAAVEAGILVKGGGHAMAAGLTVARERMAELRSFLDERLGEATTAARADRTMLLDGALTESAATAALIDALERAGPYGPGHPAPVFAFPSHRVVYAERAGGNHVRARLSAGTGGTLKAIAFRCADGPVGRALLEGRGRPLHVAGTLCLDTWQGAATPQLRILDAAVPGDRV</sequence>
<evidence type="ECO:0000256" key="1">
    <source>
        <dbReference type="ARBA" id="ARBA00005915"/>
    </source>
</evidence>
<evidence type="ECO:0000313" key="11">
    <source>
        <dbReference type="Proteomes" id="UP000773614"/>
    </source>
</evidence>
<dbReference type="NCBIfam" id="TIGR00644">
    <property type="entry name" value="recJ"/>
    <property type="match status" value="1"/>
</dbReference>
<evidence type="ECO:0000256" key="2">
    <source>
        <dbReference type="ARBA" id="ARBA00019841"/>
    </source>
</evidence>
<dbReference type="EMBL" id="SPKJ01000020">
    <property type="protein sequence ID" value="MYZ47753.1"/>
    <property type="molecule type" value="Genomic_DNA"/>
</dbReference>
<keyword evidence="4" id="KW-0378">Hydrolase</keyword>
<feature type="domain" description="DDH" evidence="7">
    <location>
        <begin position="104"/>
        <end position="260"/>
    </location>
</feature>
<evidence type="ECO:0000313" key="10">
    <source>
        <dbReference type="EMBL" id="MYZ47753.1"/>
    </source>
</evidence>
<keyword evidence="6" id="KW-0175">Coiled coil</keyword>
<dbReference type="OrthoDB" id="9809852at2"/>
<dbReference type="GO" id="GO:0006310">
    <property type="term" value="P:DNA recombination"/>
    <property type="evidence" value="ECO:0007669"/>
    <property type="project" value="InterPro"/>
</dbReference>
<feature type="domain" description="RecJ OB" evidence="9">
    <location>
        <begin position="491"/>
        <end position="600"/>
    </location>
</feature>
<dbReference type="GO" id="GO:0003676">
    <property type="term" value="F:nucleic acid binding"/>
    <property type="evidence" value="ECO:0007669"/>
    <property type="project" value="InterPro"/>
</dbReference>
<keyword evidence="11" id="KW-1185">Reference proteome</keyword>
<evidence type="ECO:0000256" key="6">
    <source>
        <dbReference type="SAM" id="Coils"/>
    </source>
</evidence>
<dbReference type="Pfam" id="PF17768">
    <property type="entry name" value="RecJ_OB"/>
    <property type="match status" value="1"/>
</dbReference>
<dbReference type="GO" id="GO:0008409">
    <property type="term" value="F:5'-3' exonuclease activity"/>
    <property type="evidence" value="ECO:0007669"/>
    <property type="project" value="InterPro"/>
</dbReference>
<dbReference type="Proteomes" id="UP000773614">
    <property type="component" value="Unassembled WGS sequence"/>
</dbReference>
<evidence type="ECO:0000259" key="8">
    <source>
        <dbReference type="Pfam" id="PF02272"/>
    </source>
</evidence>
<dbReference type="GO" id="GO:0006281">
    <property type="term" value="P:DNA repair"/>
    <property type="evidence" value="ECO:0007669"/>
    <property type="project" value="InterPro"/>
</dbReference>
<evidence type="ECO:0000256" key="4">
    <source>
        <dbReference type="ARBA" id="ARBA00022801"/>
    </source>
</evidence>
<dbReference type="InterPro" id="IPR004610">
    <property type="entry name" value="RecJ"/>
</dbReference>
<proteinExistence type="inferred from homology"/>
<comment type="caution">
    <text evidence="10">The sequence shown here is derived from an EMBL/GenBank/DDBJ whole genome shotgun (WGS) entry which is preliminary data.</text>
</comment>
<dbReference type="PANTHER" id="PTHR30255:SF2">
    <property type="entry name" value="SINGLE-STRANDED-DNA-SPECIFIC EXONUCLEASE RECJ"/>
    <property type="match status" value="1"/>
</dbReference>
<evidence type="ECO:0000256" key="3">
    <source>
        <dbReference type="ARBA" id="ARBA00022722"/>
    </source>
</evidence>
<dbReference type="InterPro" id="IPR001667">
    <property type="entry name" value="DDH_dom"/>
</dbReference>
<dbReference type="InterPro" id="IPR041122">
    <property type="entry name" value="RecJ_OB"/>
</dbReference>
<dbReference type="InterPro" id="IPR003156">
    <property type="entry name" value="DHHA1_dom"/>
</dbReference>
<reference evidence="10" key="1">
    <citation type="submission" date="2019-03" db="EMBL/GenBank/DDBJ databases">
        <title>Afifella sp. nov., isolated from activated sludge.</title>
        <authorList>
            <person name="Li Q."/>
            <person name="Liu Y."/>
        </authorList>
    </citation>
    <scope>NUCLEOTIDE SEQUENCE</scope>
    <source>
        <strain evidence="10">L72</strain>
    </source>
</reference>
<dbReference type="InterPro" id="IPR051673">
    <property type="entry name" value="SSDNA_exonuclease_RecJ"/>
</dbReference>
<dbReference type="Pfam" id="PF01368">
    <property type="entry name" value="DHH"/>
    <property type="match status" value="1"/>
</dbReference>
<dbReference type="AlphaFoldDB" id="A0A964T3F6"/>
<feature type="domain" description="DHHA1" evidence="8">
    <location>
        <begin position="381"/>
        <end position="477"/>
    </location>
</feature>
<comment type="similarity">
    <text evidence="1">Belongs to the RecJ family.</text>
</comment>
<name>A0A964T3F6_9HYPH</name>
<dbReference type="InterPro" id="IPR038763">
    <property type="entry name" value="DHH_sf"/>
</dbReference>
<dbReference type="Gene3D" id="3.10.310.30">
    <property type="match status" value="1"/>
</dbReference>
<dbReference type="RefSeq" id="WP_161140101.1">
    <property type="nucleotide sequence ID" value="NZ_SPKJ01000020.1"/>
</dbReference>
<dbReference type="PANTHER" id="PTHR30255">
    <property type="entry name" value="SINGLE-STRANDED-DNA-SPECIFIC EXONUCLEASE RECJ"/>
    <property type="match status" value="1"/>
</dbReference>
<organism evidence="10 11">
    <name type="scientific">Propylenella binzhouense</name>
    <dbReference type="NCBI Taxonomy" id="2555902"/>
    <lineage>
        <taxon>Bacteria</taxon>
        <taxon>Pseudomonadati</taxon>
        <taxon>Pseudomonadota</taxon>
        <taxon>Alphaproteobacteria</taxon>
        <taxon>Hyphomicrobiales</taxon>
        <taxon>Propylenellaceae</taxon>
        <taxon>Propylenella</taxon>
    </lineage>
</organism>
<evidence type="ECO:0000259" key="9">
    <source>
        <dbReference type="Pfam" id="PF17768"/>
    </source>
</evidence>
<accession>A0A964T3F6</accession>
<protein>
    <recommendedName>
        <fullName evidence="2">Single-stranded-DNA-specific exonuclease RecJ</fullName>
    </recommendedName>
</protein>
<dbReference type="SUPFAM" id="SSF64182">
    <property type="entry name" value="DHH phosphoesterases"/>
    <property type="match status" value="1"/>
</dbReference>
<dbReference type="Gene3D" id="3.90.1640.30">
    <property type="match status" value="1"/>
</dbReference>
<feature type="coiled-coil region" evidence="6">
    <location>
        <begin position="340"/>
        <end position="372"/>
    </location>
</feature>
<keyword evidence="3" id="KW-0540">Nuclease</keyword>
<keyword evidence="5 10" id="KW-0269">Exonuclease</keyword>